<dbReference type="AlphaFoldDB" id="A0AAE3H0E0"/>
<keyword evidence="1" id="KW-0812">Transmembrane</keyword>
<feature type="transmembrane region" description="Helical" evidence="1">
    <location>
        <begin position="43"/>
        <end position="67"/>
    </location>
</feature>
<gene>
    <name evidence="2" type="ORF">EGI31_03420</name>
</gene>
<dbReference type="RefSeq" id="WP_255035742.1">
    <property type="nucleotide sequence ID" value="NZ_RJUF01000004.1"/>
</dbReference>
<reference evidence="2 3" key="1">
    <citation type="submission" date="2018-11" db="EMBL/GenBank/DDBJ databases">
        <title>Novel bacteria species description.</title>
        <authorList>
            <person name="Han J.-H."/>
        </authorList>
    </citation>
    <scope>NUCLEOTIDE SEQUENCE [LARGE SCALE GENOMIC DNA]</scope>
    <source>
        <strain evidence="2 3">KCTC23259</strain>
    </source>
</reference>
<name>A0AAE3H0E0_9BACT</name>
<protein>
    <submittedName>
        <fullName evidence="2">Uncharacterized protein</fullName>
    </submittedName>
</protein>
<organism evidence="2 3">
    <name type="scientific">Lacihabitans soyangensis</name>
    <dbReference type="NCBI Taxonomy" id="869394"/>
    <lineage>
        <taxon>Bacteria</taxon>
        <taxon>Pseudomonadati</taxon>
        <taxon>Bacteroidota</taxon>
        <taxon>Cytophagia</taxon>
        <taxon>Cytophagales</taxon>
        <taxon>Leadbetterellaceae</taxon>
        <taxon>Lacihabitans</taxon>
    </lineage>
</organism>
<keyword evidence="1" id="KW-1133">Transmembrane helix</keyword>
<comment type="caution">
    <text evidence="2">The sequence shown here is derived from an EMBL/GenBank/DDBJ whole genome shotgun (WGS) entry which is preliminary data.</text>
</comment>
<evidence type="ECO:0000256" key="1">
    <source>
        <dbReference type="SAM" id="Phobius"/>
    </source>
</evidence>
<proteinExistence type="predicted"/>
<dbReference type="Proteomes" id="UP001204144">
    <property type="component" value="Unassembled WGS sequence"/>
</dbReference>
<sequence>MLKAYFYKNHFTFLLHNCLGLSICAIFYFFYSLLSPSNEVSGFLNISILFLIIVLFSIIASNSYLVFIPSAKIYVKEEGIEVYYSNKKVLFYAWDIISKIELKIENHHLLNFYLFLIEGGSLRFILMKKWHLSIIGRESLKTNFSLIEFFIQNNTQFKRKFDIDHLIAFTEHLK</sequence>
<keyword evidence="3" id="KW-1185">Reference proteome</keyword>
<accession>A0AAE3H0E0</accession>
<evidence type="ECO:0000313" key="2">
    <source>
        <dbReference type="EMBL" id="MCP9761990.1"/>
    </source>
</evidence>
<keyword evidence="1" id="KW-0472">Membrane</keyword>
<feature type="transmembrane region" description="Helical" evidence="1">
    <location>
        <begin position="12"/>
        <end position="31"/>
    </location>
</feature>
<dbReference type="EMBL" id="RJUF01000004">
    <property type="protein sequence ID" value="MCP9761990.1"/>
    <property type="molecule type" value="Genomic_DNA"/>
</dbReference>
<evidence type="ECO:0000313" key="3">
    <source>
        <dbReference type="Proteomes" id="UP001204144"/>
    </source>
</evidence>